<protein>
    <submittedName>
        <fullName evidence="1">Uncharacterized protein</fullName>
    </submittedName>
</protein>
<dbReference type="EMBL" id="CP019609">
    <property type="protein sequence ID" value="AQP54280.1"/>
    <property type="molecule type" value="Genomic_DNA"/>
</dbReference>
<gene>
    <name evidence="1" type="ORF">BW732_08620</name>
</gene>
<name>A0A1Q2D7I6_9ENTE</name>
<evidence type="ECO:0000313" key="1">
    <source>
        <dbReference type="EMBL" id="AQP54280.1"/>
    </source>
</evidence>
<dbReference type="AlphaFoldDB" id="A0A1Q2D7I6"/>
<dbReference type="KEGG" id="vpi:BW732_08620"/>
<accession>A0A1Q2D7I6</accession>
<organism evidence="1 2">
    <name type="scientific">Vagococcus penaei</name>
    <dbReference type="NCBI Taxonomy" id="633807"/>
    <lineage>
        <taxon>Bacteria</taxon>
        <taxon>Bacillati</taxon>
        <taxon>Bacillota</taxon>
        <taxon>Bacilli</taxon>
        <taxon>Lactobacillales</taxon>
        <taxon>Enterococcaceae</taxon>
        <taxon>Vagococcus</taxon>
    </lineage>
</organism>
<reference evidence="1 2" key="1">
    <citation type="journal article" date="2010" name="Int. J. Syst. Evol. Microbiol.">
        <title>Vagococcus penaei sp. nov., isolated from spoilage microbiota of cooked shrimp (Penaeus vannamei).</title>
        <authorList>
            <person name="Jaffres E."/>
            <person name="Prevost H."/>
            <person name="Rossero A."/>
            <person name="Joffraud J.J."/>
            <person name="Dousset X."/>
        </authorList>
    </citation>
    <scope>NUCLEOTIDE SEQUENCE [LARGE SCALE GENOMIC DNA]</scope>
    <source>
        <strain evidence="1 2">CD276</strain>
    </source>
</reference>
<dbReference type="Proteomes" id="UP000188246">
    <property type="component" value="Chromosome"/>
</dbReference>
<dbReference type="RefSeq" id="WP_077276358.1">
    <property type="nucleotide sequence ID" value="NZ_CP019609.1"/>
</dbReference>
<evidence type="ECO:0000313" key="2">
    <source>
        <dbReference type="Proteomes" id="UP000188246"/>
    </source>
</evidence>
<proteinExistence type="predicted"/>
<dbReference type="OrthoDB" id="2181410at2"/>
<keyword evidence="2" id="KW-1185">Reference proteome</keyword>
<dbReference type="STRING" id="633807.BW732_08620"/>
<sequence length="344" mass="40403">MTITFEYENSHYLELTEHPINYLYGSNHDVKWKLYRGLKRFYQGKNLSLLEETVYGDDGIDIRLDGQTLKSKDILFHFLDCRESFITEFKLLKTSLIYNYLQNCALDFDVTRLLDQVNNQLLALEIKLQRLTRDILTNVSPTIKPLTYPELMKSYMGLETMEDGVNYPVEMIDLSALIDDYCHLLEQNIERTTKQTWLFISQPTAFLRQDLLAKLLLNLTKVNQKTELLTVFILSDSYCPLNYRRNDIEATTLIYKEYQQLPDFTTLRASIERHYPDTLTLTDDELITSLYRLMPYIGVMNSEQVYLKDQELLLLNVLHKLLGIDIIVKSPKKVLTKLEEAYLM</sequence>